<sequence length="67" mass="7406">MEATPAGKKNKLLSLTVLMTIGHNSPIEVSKCFTSCQCCIGTIAWQCRLRTRIFCIFKLLTSVKASI</sequence>
<gene>
    <name evidence="1" type="ORF">PR048_033225</name>
</gene>
<dbReference type="Proteomes" id="UP001159363">
    <property type="component" value="Chromosome 16"/>
</dbReference>
<protein>
    <submittedName>
        <fullName evidence="1">Uncharacterized protein</fullName>
    </submittedName>
</protein>
<accession>A0ABQ9FZP4</accession>
<keyword evidence="2" id="KW-1185">Reference proteome</keyword>
<name>A0ABQ9FZP4_9NEOP</name>
<proteinExistence type="predicted"/>
<comment type="caution">
    <text evidence="1">The sequence shown here is derived from an EMBL/GenBank/DDBJ whole genome shotgun (WGS) entry which is preliminary data.</text>
</comment>
<organism evidence="1 2">
    <name type="scientific">Dryococelus australis</name>
    <dbReference type="NCBI Taxonomy" id="614101"/>
    <lineage>
        <taxon>Eukaryota</taxon>
        <taxon>Metazoa</taxon>
        <taxon>Ecdysozoa</taxon>
        <taxon>Arthropoda</taxon>
        <taxon>Hexapoda</taxon>
        <taxon>Insecta</taxon>
        <taxon>Pterygota</taxon>
        <taxon>Neoptera</taxon>
        <taxon>Polyneoptera</taxon>
        <taxon>Phasmatodea</taxon>
        <taxon>Verophasmatodea</taxon>
        <taxon>Anareolatae</taxon>
        <taxon>Phasmatidae</taxon>
        <taxon>Eurycanthinae</taxon>
        <taxon>Dryococelus</taxon>
    </lineage>
</organism>
<reference evidence="1 2" key="1">
    <citation type="submission" date="2023-02" db="EMBL/GenBank/DDBJ databases">
        <title>LHISI_Scaffold_Assembly.</title>
        <authorList>
            <person name="Stuart O.P."/>
            <person name="Cleave R."/>
            <person name="Magrath M.J.L."/>
            <person name="Mikheyev A.S."/>
        </authorList>
    </citation>
    <scope>NUCLEOTIDE SEQUENCE [LARGE SCALE GENOMIC DNA]</scope>
    <source>
        <strain evidence="1">Daus_M_001</strain>
        <tissue evidence="1">Leg muscle</tissue>
    </source>
</reference>
<dbReference type="EMBL" id="JARBHB010000017">
    <property type="protein sequence ID" value="KAJ8865705.1"/>
    <property type="molecule type" value="Genomic_DNA"/>
</dbReference>
<evidence type="ECO:0000313" key="1">
    <source>
        <dbReference type="EMBL" id="KAJ8865705.1"/>
    </source>
</evidence>
<evidence type="ECO:0000313" key="2">
    <source>
        <dbReference type="Proteomes" id="UP001159363"/>
    </source>
</evidence>